<dbReference type="GO" id="GO:0030659">
    <property type="term" value="C:cytoplasmic vesicle membrane"/>
    <property type="evidence" value="ECO:0007669"/>
    <property type="project" value="UniProtKB-SubCell"/>
</dbReference>
<evidence type="ECO:0000256" key="2">
    <source>
        <dbReference type="ARBA" id="ARBA00008066"/>
    </source>
</evidence>
<dbReference type="OrthoDB" id="6021076at2759"/>
<organism evidence="12">
    <name type="scientific">Schmidtea mediterranea</name>
    <name type="common">Freshwater planarian flatworm</name>
    <dbReference type="NCBI Taxonomy" id="79327"/>
    <lineage>
        <taxon>Eukaryota</taxon>
        <taxon>Metazoa</taxon>
        <taxon>Spiralia</taxon>
        <taxon>Lophotrochozoa</taxon>
        <taxon>Platyhelminthes</taxon>
        <taxon>Rhabditophora</taxon>
        <taxon>Seriata</taxon>
        <taxon>Tricladida</taxon>
        <taxon>Continenticola</taxon>
        <taxon>Geoplanoidea</taxon>
        <taxon>Dugesiidae</taxon>
        <taxon>Schmidtea</taxon>
    </lineage>
</organism>
<comment type="subcellular location">
    <subcellularLocation>
        <location evidence="1">Cytoplasmic vesicle membrane</location>
        <topology evidence="1">Multi-pass membrane protein</topology>
    </subcellularLocation>
</comment>
<protein>
    <submittedName>
        <fullName evidence="12">Slc32a-2</fullName>
    </submittedName>
</protein>
<feature type="compositionally biased region" description="Basic and acidic residues" evidence="9">
    <location>
        <begin position="1"/>
        <end position="14"/>
    </location>
</feature>
<dbReference type="InterPro" id="IPR013057">
    <property type="entry name" value="AA_transpt_TM"/>
</dbReference>
<feature type="transmembrane region" description="Helical" evidence="10">
    <location>
        <begin position="226"/>
        <end position="246"/>
    </location>
</feature>
<dbReference type="EMBL" id="KT163685">
    <property type="protein sequence ID" value="AKN21635.1"/>
    <property type="molecule type" value="mRNA"/>
</dbReference>
<evidence type="ECO:0000256" key="7">
    <source>
        <dbReference type="ARBA" id="ARBA00023136"/>
    </source>
</evidence>
<feature type="transmembrane region" description="Helical" evidence="10">
    <location>
        <begin position="258"/>
        <end position="279"/>
    </location>
</feature>
<dbReference type="PANTHER" id="PTHR22950:SF689">
    <property type="entry name" value="VESICULAR INHIBITORY AMINO ACID TRANSPORTER"/>
    <property type="match status" value="1"/>
</dbReference>
<keyword evidence="4 10" id="KW-0812">Transmembrane</keyword>
<dbReference type="PANTHER" id="PTHR22950">
    <property type="entry name" value="AMINO ACID TRANSPORTER"/>
    <property type="match status" value="1"/>
</dbReference>
<feature type="transmembrane region" description="Helical" evidence="10">
    <location>
        <begin position="370"/>
        <end position="397"/>
    </location>
</feature>
<keyword evidence="8" id="KW-0968">Cytoplasmic vesicle</keyword>
<keyword evidence="7 10" id="KW-0472">Membrane</keyword>
<feature type="transmembrane region" description="Helical" evidence="10">
    <location>
        <begin position="38"/>
        <end position="60"/>
    </location>
</feature>
<evidence type="ECO:0000256" key="3">
    <source>
        <dbReference type="ARBA" id="ARBA00022448"/>
    </source>
</evidence>
<evidence type="ECO:0000256" key="1">
    <source>
        <dbReference type="ARBA" id="ARBA00004439"/>
    </source>
</evidence>
<feature type="transmembrane region" description="Helical" evidence="10">
    <location>
        <begin position="184"/>
        <end position="206"/>
    </location>
</feature>
<dbReference type="GO" id="GO:0015179">
    <property type="term" value="F:L-amino acid transmembrane transporter activity"/>
    <property type="evidence" value="ECO:0007669"/>
    <property type="project" value="TreeGrafter"/>
</dbReference>
<dbReference type="OMA" id="LAFPICM"/>
<feature type="transmembrane region" description="Helical" evidence="10">
    <location>
        <begin position="66"/>
        <end position="87"/>
    </location>
</feature>
<evidence type="ECO:0000259" key="11">
    <source>
        <dbReference type="Pfam" id="PF01490"/>
    </source>
</evidence>
<dbReference type="GO" id="GO:0005774">
    <property type="term" value="C:vacuolar membrane"/>
    <property type="evidence" value="ECO:0007669"/>
    <property type="project" value="TreeGrafter"/>
</dbReference>
<feature type="domain" description="Amino acid transporter transmembrane" evidence="11">
    <location>
        <begin position="35"/>
        <end position="428"/>
    </location>
</feature>
<proteinExistence type="evidence at transcript level"/>
<sequence length="439" mass="49648">MNNIKSSEHKDSISHHGKSKSMNESLSEIFVVKRSSSAIAAGWNITNIIQGIGILGIPFAMLKGSWIGIFMNIFSAVICCSTGKMIINCLYERVSVLDVNIKIHEDYSDIGEKVWPKFGRKFVTLISIIEMFGASTLYVILLGSSSYTLFMNIFPTISEQHWFIICCCLVLALLFIKQMSFISWFSLLAVIGLSGTIISIIVYCLTKYHDIKLKNIPRISIQDLPISMGIIVFSYCAHPLMPAIEASMKKPGQFNKMLNVTFTISLISKLIFGLIPVLIFGRNTLQMITNNFSRNDQAFYVVTHTFVLINVFFSMPLVIFILSQNIDEILLVNHFHPIFWPHGHLHFAWMLMSRLIILLTILLTGLVVPYFALVMSFIGSFTGTCLTFIFPCWFSLVLKRKELNVKQKLYRVSIIICGIFFGITGMIFAAKEMLKISMS</sequence>
<feature type="transmembrane region" description="Helical" evidence="10">
    <location>
        <begin position="122"/>
        <end position="141"/>
    </location>
</feature>
<evidence type="ECO:0000256" key="8">
    <source>
        <dbReference type="ARBA" id="ARBA00023329"/>
    </source>
</evidence>
<accession>A0A0H3YF91</accession>
<evidence type="ECO:0000256" key="5">
    <source>
        <dbReference type="ARBA" id="ARBA00022775"/>
    </source>
</evidence>
<feature type="transmembrane region" description="Helical" evidence="10">
    <location>
        <begin position="409"/>
        <end position="430"/>
    </location>
</feature>
<evidence type="ECO:0000256" key="10">
    <source>
        <dbReference type="SAM" id="Phobius"/>
    </source>
</evidence>
<dbReference type="AlphaFoldDB" id="A0A0H3YF91"/>
<evidence type="ECO:0000256" key="9">
    <source>
        <dbReference type="SAM" id="MobiDB-lite"/>
    </source>
</evidence>
<name>A0A0H3YF91_SCHMD</name>
<evidence type="ECO:0000256" key="6">
    <source>
        <dbReference type="ARBA" id="ARBA00022989"/>
    </source>
</evidence>
<feature type="region of interest" description="Disordered" evidence="9">
    <location>
        <begin position="1"/>
        <end position="20"/>
    </location>
</feature>
<feature type="transmembrane region" description="Helical" evidence="10">
    <location>
        <begin position="299"/>
        <end position="322"/>
    </location>
</feature>
<reference evidence="12" key="1">
    <citation type="journal article" date="2015" name="Elife">
        <title>Stem cells and fluid flow drive cyst formation in an invertebrate excretory organ.</title>
        <authorList>
            <person name="Thi-Kim Vu H."/>
            <person name="Rink J.C."/>
            <person name="McKinney S.A."/>
            <person name="McClain M."/>
            <person name="Lakshmanaperumal N."/>
            <person name="Alexander R."/>
            <person name="Sanchez Alvarado A."/>
        </authorList>
    </citation>
    <scope>NUCLEOTIDE SEQUENCE</scope>
</reference>
<keyword evidence="3" id="KW-0813">Transport</keyword>
<dbReference type="Pfam" id="PF01490">
    <property type="entry name" value="Aa_trans"/>
    <property type="match status" value="1"/>
</dbReference>
<evidence type="ECO:0000256" key="4">
    <source>
        <dbReference type="ARBA" id="ARBA00022692"/>
    </source>
</evidence>
<keyword evidence="5" id="KW-0532">Neurotransmitter transport</keyword>
<gene>
    <name evidence="12" type="primary">slc32a-2</name>
</gene>
<feature type="transmembrane region" description="Helical" evidence="10">
    <location>
        <begin position="161"/>
        <end position="177"/>
    </location>
</feature>
<keyword evidence="6 10" id="KW-1133">Transmembrane helix</keyword>
<comment type="similarity">
    <text evidence="2">Belongs to the amino acid/polyamine transporter 2 family.</text>
</comment>
<dbReference type="GO" id="GO:0006836">
    <property type="term" value="P:neurotransmitter transport"/>
    <property type="evidence" value="ECO:0007669"/>
    <property type="project" value="UniProtKB-KW"/>
</dbReference>
<evidence type="ECO:0000313" key="12">
    <source>
        <dbReference type="EMBL" id="AKN21635.1"/>
    </source>
</evidence>